<reference evidence="1 2" key="1">
    <citation type="submission" date="2016-10" db="EMBL/GenBank/DDBJ databases">
        <authorList>
            <person name="de Groot N.N."/>
        </authorList>
    </citation>
    <scope>NUCLEOTIDE SEQUENCE [LARGE SCALE GENOMIC DNA]</scope>
    <source>
        <strain evidence="1 2">743A</strain>
    </source>
</reference>
<keyword evidence="2" id="KW-1185">Reference proteome</keyword>
<dbReference type="AlphaFoldDB" id="A0A1I6KC65"/>
<dbReference type="Proteomes" id="UP000199659">
    <property type="component" value="Unassembled WGS sequence"/>
</dbReference>
<dbReference type="STRING" id="37658.SAMN05661086_02338"/>
<organism evidence="1 2">
    <name type="scientific">Anaeromicropila populeti</name>
    <dbReference type="NCBI Taxonomy" id="37658"/>
    <lineage>
        <taxon>Bacteria</taxon>
        <taxon>Bacillati</taxon>
        <taxon>Bacillota</taxon>
        <taxon>Clostridia</taxon>
        <taxon>Lachnospirales</taxon>
        <taxon>Lachnospiraceae</taxon>
        <taxon>Anaeromicropila</taxon>
    </lineage>
</organism>
<evidence type="ECO:0000313" key="1">
    <source>
        <dbReference type="EMBL" id="SFR88460.1"/>
    </source>
</evidence>
<sequence length="72" mass="8090">MIKVNIGGCNNHHPQNFMISQKKGSNDYLLLVTKSETSFAINGVSYQTPSGTFVLFDAVCNVNWSHCRNLWI</sequence>
<proteinExistence type="predicted"/>
<dbReference type="RefSeq" id="WP_242940529.1">
    <property type="nucleotide sequence ID" value="NZ_FOYZ01000008.1"/>
</dbReference>
<name>A0A1I6KC65_9FIRM</name>
<protein>
    <submittedName>
        <fullName evidence="1">AraC family transcriptional regulator, arabinose operon regulatory protein</fullName>
    </submittedName>
</protein>
<evidence type="ECO:0000313" key="2">
    <source>
        <dbReference type="Proteomes" id="UP000199659"/>
    </source>
</evidence>
<gene>
    <name evidence="1" type="ORF">SAMN05661086_02338</name>
</gene>
<dbReference type="EMBL" id="FOYZ01000008">
    <property type="protein sequence ID" value="SFR88460.1"/>
    <property type="molecule type" value="Genomic_DNA"/>
</dbReference>
<accession>A0A1I6KC65</accession>